<reference evidence="2 3" key="1">
    <citation type="submission" date="2016-10" db="EMBL/GenBank/DDBJ databases">
        <authorList>
            <person name="de Groot N.N."/>
        </authorList>
    </citation>
    <scope>NUCLEOTIDE SEQUENCE [LARGE SCALE GENOMIC DNA]</scope>
    <source>
        <strain evidence="2 3">LMG 2247</strain>
    </source>
</reference>
<feature type="transmembrane region" description="Helical" evidence="1">
    <location>
        <begin position="6"/>
        <end position="30"/>
    </location>
</feature>
<dbReference type="Proteomes" id="UP000199706">
    <property type="component" value="Unassembled WGS sequence"/>
</dbReference>
<dbReference type="RefSeq" id="WP_090687327.1">
    <property type="nucleotide sequence ID" value="NZ_CADERL010000007.1"/>
</dbReference>
<dbReference type="EMBL" id="FNCJ01000012">
    <property type="protein sequence ID" value="SDH68277.1"/>
    <property type="molecule type" value="Genomic_DNA"/>
</dbReference>
<dbReference type="AlphaFoldDB" id="A0A1G8EEH6"/>
<accession>A0A1G8EEH6</accession>
<feature type="transmembrane region" description="Helical" evidence="1">
    <location>
        <begin position="42"/>
        <end position="64"/>
    </location>
</feature>
<evidence type="ECO:0000313" key="2">
    <source>
        <dbReference type="EMBL" id="SDH68277.1"/>
    </source>
</evidence>
<dbReference type="OrthoDB" id="9107680at2"/>
<proteinExistence type="predicted"/>
<name>A0A1G8EEH6_9BURK</name>
<organism evidence="2 3">
    <name type="scientific">Paraburkholderia phenazinium</name>
    <dbReference type="NCBI Taxonomy" id="60549"/>
    <lineage>
        <taxon>Bacteria</taxon>
        <taxon>Pseudomonadati</taxon>
        <taxon>Pseudomonadota</taxon>
        <taxon>Betaproteobacteria</taxon>
        <taxon>Burkholderiales</taxon>
        <taxon>Burkholderiaceae</taxon>
        <taxon>Paraburkholderia</taxon>
    </lineage>
</organism>
<keyword evidence="1" id="KW-0812">Transmembrane</keyword>
<keyword evidence="1" id="KW-0472">Membrane</keyword>
<protein>
    <submittedName>
        <fullName evidence="2">Uncharacterized protein</fullName>
    </submittedName>
</protein>
<sequence>MELTDWIVILAIALIAIAFFCGRAPASWSLENRARRVTGTRLLVQAALSLWGAVLILVHGLFVLDGLLGMHAAPHTVLAVAALLVAFGCYWSVRGSKLLKPRRLFSAC</sequence>
<keyword evidence="1" id="KW-1133">Transmembrane helix</keyword>
<evidence type="ECO:0000313" key="3">
    <source>
        <dbReference type="Proteomes" id="UP000199706"/>
    </source>
</evidence>
<feature type="transmembrane region" description="Helical" evidence="1">
    <location>
        <begin position="76"/>
        <end position="93"/>
    </location>
</feature>
<gene>
    <name evidence="2" type="ORF">SAMN05216466_11246</name>
</gene>
<evidence type="ECO:0000256" key="1">
    <source>
        <dbReference type="SAM" id="Phobius"/>
    </source>
</evidence>